<dbReference type="AlphaFoldDB" id="T0L866"/>
<dbReference type="VEuPathDB" id="MicrosporidiaDB:NAPIS_ORF01766"/>
<name>T0L866_9MICR</name>
<dbReference type="Proteomes" id="UP000053780">
    <property type="component" value="Unassembled WGS sequence"/>
</dbReference>
<organism evidence="1 2">
    <name type="scientific">Vairimorpha apis BRL 01</name>
    <dbReference type="NCBI Taxonomy" id="1037528"/>
    <lineage>
        <taxon>Eukaryota</taxon>
        <taxon>Fungi</taxon>
        <taxon>Fungi incertae sedis</taxon>
        <taxon>Microsporidia</taxon>
        <taxon>Nosematidae</taxon>
        <taxon>Vairimorpha</taxon>
    </lineage>
</organism>
<sequence length="98" mass="11574">MSSEMIKFVSKKFSDNGDLRAVFNFILNNFNVSNNKVEIIQNVKVENNNSWHHNEIKKLKNNNRRKAYLLYLKVCEDNGVNSLLNNEFNIIYELYSNN</sequence>
<protein>
    <submittedName>
        <fullName evidence="1">Uncharacterized protein</fullName>
    </submittedName>
</protein>
<dbReference type="HOGENOM" id="CLU_2334160_0_0_1"/>
<evidence type="ECO:0000313" key="2">
    <source>
        <dbReference type="Proteomes" id="UP000053780"/>
    </source>
</evidence>
<proteinExistence type="predicted"/>
<accession>T0L866</accession>
<dbReference type="EMBL" id="KE647258">
    <property type="protein sequence ID" value="EQB60668.1"/>
    <property type="molecule type" value="Genomic_DNA"/>
</dbReference>
<reference evidence="1 2" key="1">
    <citation type="journal article" date="2013" name="BMC Genomics">
        <title>Genome sequencing and comparative genomics of honey bee microsporidia, Nosema apis reveal novel insights into host-parasite interactions.</title>
        <authorList>
            <person name="Chen Yp."/>
            <person name="Pettis J.S."/>
            <person name="Zhao Y."/>
            <person name="Liu X."/>
            <person name="Tallon L.J."/>
            <person name="Sadzewicz L.D."/>
            <person name="Li R."/>
            <person name="Zheng H."/>
            <person name="Huang S."/>
            <person name="Zhang X."/>
            <person name="Hamilton M.C."/>
            <person name="Pernal S.F."/>
            <person name="Melathopoulos A.P."/>
            <person name="Yan X."/>
            <person name="Evans J.D."/>
        </authorList>
    </citation>
    <scope>NUCLEOTIDE SEQUENCE [LARGE SCALE GENOMIC DNA]</scope>
    <source>
        <strain evidence="1 2">BRL 01</strain>
    </source>
</reference>
<evidence type="ECO:0000313" key="1">
    <source>
        <dbReference type="EMBL" id="EQB60668.1"/>
    </source>
</evidence>
<gene>
    <name evidence="1" type="ORF">NAPIS_ORF01766</name>
</gene>
<keyword evidence="2" id="KW-1185">Reference proteome</keyword>